<organism evidence="1 2">
    <name type="scientific">Azospirillum thermophilum</name>
    <dbReference type="NCBI Taxonomy" id="2202148"/>
    <lineage>
        <taxon>Bacteria</taxon>
        <taxon>Pseudomonadati</taxon>
        <taxon>Pseudomonadota</taxon>
        <taxon>Alphaproteobacteria</taxon>
        <taxon>Rhodospirillales</taxon>
        <taxon>Azospirillaceae</taxon>
        <taxon>Azospirillum</taxon>
    </lineage>
</organism>
<reference evidence="2" key="1">
    <citation type="submission" date="2018-05" db="EMBL/GenBank/DDBJ databases">
        <title>Azospirillum thermophila sp. nov., a novel isolated from hot spring.</title>
        <authorList>
            <person name="Zhao Z."/>
        </authorList>
    </citation>
    <scope>NUCLEOTIDE SEQUENCE [LARGE SCALE GENOMIC DNA]</scope>
    <source>
        <strain evidence="2">CFH 70021</strain>
    </source>
</reference>
<sequence length="120" mass="13356">MTPADIVKNAETLLQVGDRSEAECRMVVHACYYAALHIAAPFVGVDVEKDHDRHARVRENLQNAAYVGTPPGYVTMLAPYIGDLHKLRVHADYKLGTHFPPEKADQAITWMTDVVDAMPK</sequence>
<dbReference type="EMBL" id="CP029353">
    <property type="protein sequence ID" value="AWK87534.1"/>
    <property type="molecule type" value="Genomic_DNA"/>
</dbReference>
<dbReference type="OrthoDB" id="9858735at2"/>
<evidence type="ECO:0000313" key="2">
    <source>
        <dbReference type="Proteomes" id="UP000245629"/>
    </source>
</evidence>
<dbReference type="Gene3D" id="1.20.120.330">
    <property type="entry name" value="Nucleotidyltransferases domain 2"/>
    <property type="match status" value="1"/>
</dbReference>
<name>A0A2S2CSP6_9PROT</name>
<protein>
    <recommendedName>
        <fullName evidence="3">HEPN domain-containing protein</fullName>
    </recommendedName>
</protein>
<evidence type="ECO:0000313" key="1">
    <source>
        <dbReference type="EMBL" id="AWK87534.1"/>
    </source>
</evidence>
<evidence type="ECO:0008006" key="3">
    <source>
        <dbReference type="Google" id="ProtNLM"/>
    </source>
</evidence>
<gene>
    <name evidence="1" type="ORF">DEW08_16075</name>
</gene>
<accession>A0A2S2CSP6</accession>
<dbReference type="Proteomes" id="UP000245629">
    <property type="component" value="Chromosome 2"/>
</dbReference>
<keyword evidence="2" id="KW-1185">Reference proteome</keyword>
<dbReference type="RefSeq" id="WP_109328788.1">
    <property type="nucleotide sequence ID" value="NZ_CP029353.1"/>
</dbReference>
<proteinExistence type="predicted"/>
<dbReference type="KEGG" id="azz:DEW08_16075"/>
<dbReference type="AlphaFoldDB" id="A0A2S2CSP6"/>